<gene>
    <name evidence="4" type="ORF">J2S44_008039</name>
</gene>
<dbReference type="Pfam" id="PF01497">
    <property type="entry name" value="Peripla_BP_2"/>
    <property type="match status" value="1"/>
</dbReference>
<name>A0AAE3ZYW9_9ACTN</name>
<sequence>MSPVSSGRTRTAIAAGAALVLSLSACGSGSSAGAAGAGGTGGGAITVQNCGQDVSVDGPVNRLYAYDGGIISIALAAGARDQLIAVTGLDRDRDVLTLAYPDARVNELTVVGDQYPTLENVLAADPEMMFAGYGYGFSESRNLMPEDLTAHGIKTYLLSETCKQDDGARGTMDAWTALTTDLRNIGELTGHRPTADAVVADIEQRRAALAAAPRNGEAPTAFLFDSGTDAIFTSGSYGGPQAVFDAAGVTNATADVSDTWTEVGWERLAAADPDIIFFVDYSGQTYQQKVDVLKANPASRNLTAVKEERFVNLPYALWVSGPLNIDSAEWVRKAVEHFGLAPASSITPTLDINQLSDLPGNAWLD</sequence>
<protein>
    <submittedName>
        <fullName evidence="4">Iron complex transport system substrate-binding protein</fullName>
    </submittedName>
</protein>
<dbReference type="Proteomes" id="UP001183629">
    <property type="component" value="Unassembled WGS sequence"/>
</dbReference>
<dbReference type="PANTHER" id="PTHR30535">
    <property type="entry name" value="VITAMIN B12-BINDING PROTEIN"/>
    <property type="match status" value="1"/>
</dbReference>
<evidence type="ECO:0000313" key="4">
    <source>
        <dbReference type="EMBL" id="MDR7327789.1"/>
    </source>
</evidence>
<dbReference type="SUPFAM" id="SSF53807">
    <property type="entry name" value="Helical backbone' metal receptor"/>
    <property type="match status" value="1"/>
</dbReference>
<keyword evidence="2" id="KW-0732">Signal</keyword>
<dbReference type="AlphaFoldDB" id="A0AAE3ZYW9"/>
<feature type="signal peptide" evidence="2">
    <location>
        <begin position="1"/>
        <end position="27"/>
    </location>
</feature>
<dbReference type="InterPro" id="IPR050902">
    <property type="entry name" value="ABC_Transporter_SBP"/>
</dbReference>
<proteinExistence type="inferred from homology"/>
<dbReference type="EMBL" id="JAVDYC010000001">
    <property type="protein sequence ID" value="MDR7327789.1"/>
    <property type="molecule type" value="Genomic_DNA"/>
</dbReference>
<evidence type="ECO:0000256" key="2">
    <source>
        <dbReference type="SAM" id="SignalP"/>
    </source>
</evidence>
<reference evidence="4 5" key="1">
    <citation type="submission" date="2023-07" db="EMBL/GenBank/DDBJ databases">
        <title>Sequencing the genomes of 1000 actinobacteria strains.</title>
        <authorList>
            <person name="Klenk H.-P."/>
        </authorList>
    </citation>
    <scope>NUCLEOTIDE SEQUENCE [LARGE SCALE GENOMIC DNA]</scope>
    <source>
        <strain evidence="4 5">DSM 44711</strain>
    </source>
</reference>
<feature type="domain" description="Fe/B12 periplasmic-binding" evidence="3">
    <location>
        <begin position="62"/>
        <end position="342"/>
    </location>
</feature>
<evidence type="ECO:0000259" key="3">
    <source>
        <dbReference type="PROSITE" id="PS50983"/>
    </source>
</evidence>
<keyword evidence="5" id="KW-1185">Reference proteome</keyword>
<dbReference type="Gene3D" id="3.40.50.1980">
    <property type="entry name" value="Nitrogenase molybdenum iron protein domain"/>
    <property type="match status" value="2"/>
</dbReference>
<comment type="similarity">
    <text evidence="1">Belongs to the bacterial solute-binding protein 8 family.</text>
</comment>
<evidence type="ECO:0000256" key="1">
    <source>
        <dbReference type="ARBA" id="ARBA00008814"/>
    </source>
</evidence>
<accession>A0AAE3ZYW9</accession>
<organism evidence="4 5">
    <name type="scientific">Catenuloplanes niger</name>
    <dbReference type="NCBI Taxonomy" id="587534"/>
    <lineage>
        <taxon>Bacteria</taxon>
        <taxon>Bacillati</taxon>
        <taxon>Actinomycetota</taxon>
        <taxon>Actinomycetes</taxon>
        <taxon>Micromonosporales</taxon>
        <taxon>Micromonosporaceae</taxon>
        <taxon>Catenuloplanes</taxon>
    </lineage>
</organism>
<feature type="chain" id="PRO_5042140842" evidence="2">
    <location>
        <begin position="28"/>
        <end position="365"/>
    </location>
</feature>
<dbReference type="PANTHER" id="PTHR30535:SF7">
    <property type="entry name" value="IRON(III) DICITRATE-BINDING PROTEIN"/>
    <property type="match status" value="1"/>
</dbReference>
<comment type="caution">
    <text evidence="4">The sequence shown here is derived from an EMBL/GenBank/DDBJ whole genome shotgun (WGS) entry which is preliminary data.</text>
</comment>
<dbReference type="PROSITE" id="PS50983">
    <property type="entry name" value="FE_B12_PBP"/>
    <property type="match status" value="1"/>
</dbReference>
<dbReference type="RefSeq" id="WP_310428426.1">
    <property type="nucleotide sequence ID" value="NZ_JAVDYC010000001.1"/>
</dbReference>
<evidence type="ECO:0000313" key="5">
    <source>
        <dbReference type="Proteomes" id="UP001183629"/>
    </source>
</evidence>
<dbReference type="InterPro" id="IPR002491">
    <property type="entry name" value="ABC_transptr_periplasmic_BD"/>
</dbReference>